<name>A0A5B8YPU9_9FLAO</name>
<feature type="compositionally biased region" description="Basic and acidic residues" evidence="1">
    <location>
        <begin position="274"/>
        <end position="286"/>
    </location>
</feature>
<feature type="region of interest" description="Disordered" evidence="1">
    <location>
        <begin position="245"/>
        <end position="352"/>
    </location>
</feature>
<proteinExistence type="predicted"/>
<dbReference type="PROSITE" id="PS51257">
    <property type="entry name" value="PROKAR_LIPOPROTEIN"/>
    <property type="match status" value="1"/>
</dbReference>
<sequence>MRLFTITSKNLLFILAPVSLFLLASCGSYQYSGYEDGIYGEANRGYERQNQNATQESNSGYYQNLFAEEAALYGEVLSESTIFTDVDSYSSTGNYQPGDNQTNYIGGQAPWGNDPDSYAINIYNNGLYGGFYNPYWGGGLYAFDPFWGPGFFGPSWHYPGFYGPGFYGPYWRGGWGIGFGFGHHYGYGMGFGGFYGNPFWYNPYTHYTYRYNNFRQNVAYNTGRRDAASSYMNSRNNSAVRNASVLDSRNRTSSYSRSIRNLRSSNDNYGLTRRSVDRTYDPRRNSDYNTNRSIQTRRSSNDTYSRSQMPSRNSGTVRSSTPTRSSGTVRSSSGGTTRSSSGSGTSNRGRGN</sequence>
<feature type="compositionally biased region" description="Polar residues" evidence="1">
    <location>
        <begin position="287"/>
        <end position="313"/>
    </location>
</feature>
<feature type="compositionally biased region" description="Low complexity" evidence="1">
    <location>
        <begin position="314"/>
        <end position="352"/>
    </location>
</feature>
<accession>A0A5B8YPU9</accession>
<evidence type="ECO:0000313" key="3">
    <source>
        <dbReference type="Proteomes" id="UP000321954"/>
    </source>
</evidence>
<organism evidence="2 3">
    <name type="scientific">Antarcticibacterium arcticum</name>
    <dbReference type="NCBI Taxonomy" id="2585771"/>
    <lineage>
        <taxon>Bacteria</taxon>
        <taxon>Pseudomonadati</taxon>
        <taxon>Bacteroidota</taxon>
        <taxon>Flavobacteriia</taxon>
        <taxon>Flavobacteriales</taxon>
        <taxon>Flavobacteriaceae</taxon>
        <taxon>Antarcticibacterium</taxon>
    </lineage>
</organism>
<dbReference type="KEGG" id="anp:FK178_14900"/>
<keyword evidence="3" id="KW-1185">Reference proteome</keyword>
<protein>
    <submittedName>
        <fullName evidence="2">Uncharacterized protein</fullName>
    </submittedName>
</protein>
<dbReference type="EMBL" id="CP042476">
    <property type="protein sequence ID" value="QED38927.1"/>
    <property type="molecule type" value="Genomic_DNA"/>
</dbReference>
<dbReference type="AlphaFoldDB" id="A0A5B8YPU9"/>
<evidence type="ECO:0000313" key="2">
    <source>
        <dbReference type="EMBL" id="QED38927.1"/>
    </source>
</evidence>
<reference evidence="2 3" key="1">
    <citation type="submission" date="2019-08" db="EMBL/GenBank/DDBJ databases">
        <title>Antarcticibacterium arcticum sp. nov., a bacterium isolated from marine sediment of the Canadian Beaufort Sea.</title>
        <authorList>
            <person name="Lee Y.M."/>
            <person name="Baek K."/>
            <person name="Lee D.-H."/>
            <person name="Shin S.C."/>
            <person name="Jin Y.K."/>
            <person name="Park Y."/>
        </authorList>
    </citation>
    <scope>NUCLEOTIDE SEQUENCE [LARGE SCALE GENOMIC DNA]</scope>
    <source>
        <strain evidence="2 3">PAMC 28998</strain>
    </source>
</reference>
<feature type="compositionally biased region" description="Polar residues" evidence="1">
    <location>
        <begin position="251"/>
        <end position="269"/>
    </location>
</feature>
<gene>
    <name evidence="2" type="ORF">FK178_14900</name>
</gene>
<evidence type="ECO:0000256" key="1">
    <source>
        <dbReference type="SAM" id="MobiDB-lite"/>
    </source>
</evidence>
<dbReference type="Proteomes" id="UP000321954">
    <property type="component" value="Chromosome"/>
</dbReference>
<dbReference type="RefSeq" id="WP_146837050.1">
    <property type="nucleotide sequence ID" value="NZ_CP042476.1"/>
</dbReference>
<dbReference type="OrthoDB" id="1443506at2"/>